<protein>
    <recommendedName>
        <fullName evidence="1">HTH cro/C1-type domain-containing protein</fullName>
    </recommendedName>
</protein>
<dbReference type="EMBL" id="BONX01000031">
    <property type="protein sequence ID" value="GIG97976.1"/>
    <property type="molecule type" value="Genomic_DNA"/>
</dbReference>
<gene>
    <name evidence="2" type="ORF">Pma05_45490</name>
</gene>
<evidence type="ECO:0000313" key="3">
    <source>
        <dbReference type="Proteomes" id="UP000621500"/>
    </source>
</evidence>
<dbReference type="InterPro" id="IPR010982">
    <property type="entry name" value="Lambda_DNA-bd_dom_sf"/>
</dbReference>
<keyword evidence="3" id="KW-1185">Reference proteome</keyword>
<dbReference type="InterPro" id="IPR001387">
    <property type="entry name" value="Cro/C1-type_HTH"/>
</dbReference>
<dbReference type="SMART" id="SM00530">
    <property type="entry name" value="HTH_XRE"/>
    <property type="match status" value="1"/>
</dbReference>
<evidence type="ECO:0000259" key="1">
    <source>
        <dbReference type="PROSITE" id="PS50943"/>
    </source>
</evidence>
<evidence type="ECO:0000313" key="2">
    <source>
        <dbReference type="EMBL" id="GIG97976.1"/>
    </source>
</evidence>
<dbReference type="InterPro" id="IPR043917">
    <property type="entry name" value="DUF5753"/>
</dbReference>
<dbReference type="Pfam" id="PF19054">
    <property type="entry name" value="DUF5753"/>
    <property type="match status" value="1"/>
</dbReference>
<sequence>MGMSASEFLLWELGRRRAVEGLSQHEWGSRVHFSAQHVSAVERGTRPAKIDYLQAVDNKFGTSLAVFYESFVKQELAPVWLRPWLEYEEKAAALRLYGALVIPGLFQTERYARMVLSCSPLQPEELERKVQLRLSRQAILDRADPPRISAITEELALRRGEPEIMSEQVRHLVTLAERPISPSASFRLTPRPTLAGVVRWRSPVSPIPRTSATWTTTWKGRR</sequence>
<dbReference type="Gene3D" id="1.10.260.40">
    <property type="entry name" value="lambda repressor-like DNA-binding domains"/>
    <property type="match status" value="1"/>
</dbReference>
<dbReference type="Proteomes" id="UP000621500">
    <property type="component" value="Unassembled WGS sequence"/>
</dbReference>
<accession>A0ABQ4ETJ6</accession>
<comment type="caution">
    <text evidence="2">The sequence shown here is derived from an EMBL/GenBank/DDBJ whole genome shotgun (WGS) entry which is preliminary data.</text>
</comment>
<feature type="domain" description="HTH cro/C1-type" evidence="1">
    <location>
        <begin position="21"/>
        <end position="67"/>
    </location>
</feature>
<organism evidence="2 3">
    <name type="scientific">Plantactinospora mayteni</name>
    <dbReference type="NCBI Taxonomy" id="566021"/>
    <lineage>
        <taxon>Bacteria</taxon>
        <taxon>Bacillati</taxon>
        <taxon>Actinomycetota</taxon>
        <taxon>Actinomycetes</taxon>
        <taxon>Micromonosporales</taxon>
        <taxon>Micromonosporaceae</taxon>
        <taxon>Plantactinospora</taxon>
    </lineage>
</organism>
<name>A0ABQ4ETJ6_9ACTN</name>
<proteinExistence type="predicted"/>
<dbReference type="CDD" id="cd00093">
    <property type="entry name" value="HTH_XRE"/>
    <property type="match status" value="1"/>
</dbReference>
<reference evidence="2 3" key="1">
    <citation type="submission" date="2021-01" db="EMBL/GenBank/DDBJ databases">
        <title>Whole genome shotgun sequence of Plantactinospora mayteni NBRC 109088.</title>
        <authorList>
            <person name="Komaki H."/>
            <person name="Tamura T."/>
        </authorList>
    </citation>
    <scope>NUCLEOTIDE SEQUENCE [LARGE SCALE GENOMIC DNA]</scope>
    <source>
        <strain evidence="2 3">NBRC 109088</strain>
    </source>
</reference>
<dbReference type="SUPFAM" id="SSF47413">
    <property type="entry name" value="lambda repressor-like DNA-binding domains"/>
    <property type="match status" value="1"/>
</dbReference>
<dbReference type="PROSITE" id="PS50943">
    <property type="entry name" value="HTH_CROC1"/>
    <property type="match status" value="1"/>
</dbReference>